<evidence type="ECO:0000256" key="6">
    <source>
        <dbReference type="ARBA" id="ARBA00022982"/>
    </source>
</evidence>
<dbReference type="GO" id="GO:0009055">
    <property type="term" value="F:electron transfer activity"/>
    <property type="evidence" value="ECO:0007669"/>
    <property type="project" value="UniProtKB-UniRule"/>
</dbReference>
<dbReference type="Gene3D" id="3.40.50.360">
    <property type="match status" value="1"/>
</dbReference>
<dbReference type="Pfam" id="PF00258">
    <property type="entry name" value="Flavodoxin_1"/>
    <property type="match status" value="1"/>
</dbReference>
<comment type="similarity">
    <text evidence="2 7">Belongs to the flavodoxin family.</text>
</comment>
<reference evidence="9 10" key="1">
    <citation type="submission" date="2018-05" db="EMBL/GenBank/DDBJ databases">
        <title>Genomic Encyclopedia of Type Strains, Phase IV (KMG-IV): sequencing the most valuable type-strain genomes for metagenomic binning, comparative biology and taxonomic classification.</title>
        <authorList>
            <person name="Goeker M."/>
        </authorList>
    </citation>
    <scope>NUCLEOTIDE SEQUENCE [LARGE SCALE GENOMIC DNA]</scope>
    <source>
        <strain evidence="9 10">DSM 28579</strain>
    </source>
</reference>
<evidence type="ECO:0000256" key="5">
    <source>
        <dbReference type="ARBA" id="ARBA00022643"/>
    </source>
</evidence>
<sequence length="172" mass="19849">MKKIGLYYNFDTVKTKRVANKIKEAFENSGEYEIVAVDVDEKLTEEQFMEYDYMLLGAATWMDGELPYYWDEFVPAMEDLDMNGKHIAIFGLGDQKNGTENFQDAIGLLGYLLEDRGAKLYGFTNTEGYEFEESYGVRDDKFMGLSIDIENQAALTDERIEAWVKQLQEEGF</sequence>
<evidence type="ECO:0000256" key="2">
    <source>
        <dbReference type="ARBA" id="ARBA00005267"/>
    </source>
</evidence>
<dbReference type="PROSITE" id="PS50902">
    <property type="entry name" value="FLAVODOXIN_LIKE"/>
    <property type="match status" value="1"/>
</dbReference>
<evidence type="ECO:0000259" key="8">
    <source>
        <dbReference type="PROSITE" id="PS50902"/>
    </source>
</evidence>
<name>A0A7L4UP11_BALHA</name>
<dbReference type="NCBIfam" id="TIGR01752">
    <property type="entry name" value="flav_long"/>
    <property type="match status" value="1"/>
</dbReference>
<protein>
    <recommendedName>
        <fullName evidence="7">Flavodoxin</fullName>
    </recommendedName>
</protein>
<dbReference type="InterPro" id="IPR008254">
    <property type="entry name" value="Flavodoxin/NO_synth"/>
</dbReference>
<keyword evidence="6 7" id="KW-0249">Electron transport</keyword>
<organism evidence="9 10">
    <name type="scientific">Balneicella halophila</name>
    <dbReference type="NCBI Taxonomy" id="1537566"/>
    <lineage>
        <taxon>Bacteria</taxon>
        <taxon>Pseudomonadati</taxon>
        <taxon>Bacteroidota</taxon>
        <taxon>Bacteroidia</taxon>
        <taxon>Bacteroidales</taxon>
        <taxon>Balneicellaceae</taxon>
        <taxon>Balneicella</taxon>
    </lineage>
</organism>
<dbReference type="PANTHER" id="PTHR42809:SF1">
    <property type="entry name" value="FLAVODOXIN 1"/>
    <property type="match status" value="1"/>
</dbReference>
<dbReference type="InterPro" id="IPR029039">
    <property type="entry name" value="Flavoprotein-like_sf"/>
</dbReference>
<comment type="cofactor">
    <cofactor evidence="1 7">
        <name>FMN</name>
        <dbReference type="ChEBI" id="CHEBI:58210"/>
    </cofactor>
</comment>
<accession>A0A7L4UP11</accession>
<dbReference type="AlphaFoldDB" id="A0A7L4UP11"/>
<feature type="domain" description="Flavodoxin-like" evidence="8">
    <location>
        <begin position="4"/>
        <end position="168"/>
    </location>
</feature>
<evidence type="ECO:0000313" key="10">
    <source>
        <dbReference type="Proteomes" id="UP000251835"/>
    </source>
</evidence>
<dbReference type="NCBIfam" id="NF006739">
    <property type="entry name" value="PRK09267.1-5"/>
    <property type="match status" value="1"/>
</dbReference>
<dbReference type="InterPro" id="IPR010086">
    <property type="entry name" value="Flavodoxin_lc"/>
</dbReference>
<comment type="caution">
    <text evidence="9">The sequence shown here is derived from an EMBL/GenBank/DDBJ whole genome shotgun (WGS) entry which is preliminary data.</text>
</comment>
<comment type="function">
    <text evidence="7">Low-potential electron donor to a number of redox enzymes.</text>
</comment>
<dbReference type="EMBL" id="QENZ01000004">
    <property type="protein sequence ID" value="PVX50848.1"/>
    <property type="molecule type" value="Genomic_DNA"/>
</dbReference>
<evidence type="ECO:0000256" key="4">
    <source>
        <dbReference type="ARBA" id="ARBA00022630"/>
    </source>
</evidence>
<dbReference type="SUPFAM" id="SSF52218">
    <property type="entry name" value="Flavoproteins"/>
    <property type="match status" value="1"/>
</dbReference>
<dbReference type="PANTHER" id="PTHR42809">
    <property type="entry name" value="FLAVODOXIN 2"/>
    <property type="match status" value="1"/>
</dbReference>
<gene>
    <name evidence="9" type="ORF">C7377_1166</name>
</gene>
<dbReference type="Proteomes" id="UP000251835">
    <property type="component" value="Unassembled WGS sequence"/>
</dbReference>
<keyword evidence="3 7" id="KW-0813">Transport</keyword>
<keyword evidence="5 7" id="KW-0288">FMN</keyword>
<dbReference type="RefSeq" id="WP_116496400.1">
    <property type="nucleotide sequence ID" value="NZ_QENZ01000004.1"/>
</dbReference>
<dbReference type="InterPro" id="IPR050619">
    <property type="entry name" value="Flavodoxin"/>
</dbReference>
<evidence type="ECO:0000313" key="9">
    <source>
        <dbReference type="EMBL" id="PVX50848.1"/>
    </source>
</evidence>
<evidence type="ECO:0000256" key="7">
    <source>
        <dbReference type="PIRNR" id="PIRNR038996"/>
    </source>
</evidence>
<evidence type="ECO:0000256" key="1">
    <source>
        <dbReference type="ARBA" id="ARBA00001917"/>
    </source>
</evidence>
<dbReference type="PIRSF" id="PIRSF038996">
    <property type="entry name" value="FldA"/>
    <property type="match status" value="1"/>
</dbReference>
<dbReference type="OrthoDB" id="9790745at2"/>
<evidence type="ECO:0000256" key="3">
    <source>
        <dbReference type="ARBA" id="ARBA00022448"/>
    </source>
</evidence>
<keyword evidence="10" id="KW-1185">Reference proteome</keyword>
<proteinExistence type="inferred from homology"/>
<keyword evidence="4 7" id="KW-0285">Flavoprotein</keyword>
<dbReference type="GO" id="GO:0010181">
    <property type="term" value="F:FMN binding"/>
    <property type="evidence" value="ECO:0007669"/>
    <property type="project" value="UniProtKB-UniRule"/>
</dbReference>